<reference evidence="1 2" key="1">
    <citation type="journal article" date="2020" name="Mol. Plant">
        <title>The Chromosome-Based Rubber Tree Genome Provides New Insights into Spurge Genome Evolution and Rubber Biosynthesis.</title>
        <authorList>
            <person name="Liu J."/>
            <person name="Shi C."/>
            <person name="Shi C.C."/>
            <person name="Li W."/>
            <person name="Zhang Q.J."/>
            <person name="Zhang Y."/>
            <person name="Li K."/>
            <person name="Lu H.F."/>
            <person name="Shi C."/>
            <person name="Zhu S.T."/>
            <person name="Xiao Z.Y."/>
            <person name="Nan H."/>
            <person name="Yue Y."/>
            <person name="Zhu X.G."/>
            <person name="Wu Y."/>
            <person name="Hong X.N."/>
            <person name="Fan G.Y."/>
            <person name="Tong Y."/>
            <person name="Zhang D."/>
            <person name="Mao C.L."/>
            <person name="Liu Y.L."/>
            <person name="Hao S.J."/>
            <person name="Liu W.Q."/>
            <person name="Lv M.Q."/>
            <person name="Zhang H.B."/>
            <person name="Liu Y."/>
            <person name="Hu-Tang G.R."/>
            <person name="Wang J.P."/>
            <person name="Wang J.H."/>
            <person name="Sun Y.H."/>
            <person name="Ni S.B."/>
            <person name="Chen W.B."/>
            <person name="Zhang X.C."/>
            <person name="Jiao Y.N."/>
            <person name="Eichler E.E."/>
            <person name="Li G.H."/>
            <person name="Liu X."/>
            <person name="Gao L.Z."/>
        </authorList>
    </citation>
    <scope>NUCLEOTIDE SEQUENCE [LARGE SCALE GENOMIC DNA]</scope>
    <source>
        <strain evidence="2">cv. GT1</strain>
        <tissue evidence="1">Leaf</tissue>
    </source>
</reference>
<comment type="caution">
    <text evidence="1">The sequence shown here is derived from an EMBL/GenBank/DDBJ whole genome shotgun (WGS) entry which is preliminary data.</text>
</comment>
<name>A0A6A6KHN9_HEVBR</name>
<keyword evidence="2" id="KW-1185">Reference proteome</keyword>
<dbReference type="EMBL" id="JAAGAX010000016">
    <property type="protein sequence ID" value="KAF2287825.1"/>
    <property type="molecule type" value="Genomic_DNA"/>
</dbReference>
<accession>A0A6A6KHN9</accession>
<gene>
    <name evidence="1" type="ORF">GH714_002847</name>
</gene>
<evidence type="ECO:0000313" key="2">
    <source>
        <dbReference type="Proteomes" id="UP000467840"/>
    </source>
</evidence>
<evidence type="ECO:0008006" key="3">
    <source>
        <dbReference type="Google" id="ProtNLM"/>
    </source>
</evidence>
<sequence length="289" mass="31855">MDDSNDQKYYKYHPYQDLYHVPAPSLYNLPTSPEYLFDEEAAHQRRSWSENLQYYTGTGYLSGAIIGGAKGSFDGIRSAEPGDTMKLRINRILNSGGHVGRKFGNNLEAICDEVECGQGKCVANIQYPFGYMCQCDRGWTRTTNDDINDNLTFLPCVIPNCTLNYGGCQQTVPNPPSEKPVPWNASAFDPCYWIYCGGGNCTRNATYTHLCTCHSGFSNLLNVPYFPCYSQCTLGSDCASLGIKVSNTQATNNTAGGSSAAGNHGSSILPGKFHWMIILFVSMLMVLRI</sequence>
<dbReference type="AlphaFoldDB" id="A0A6A6KHN9"/>
<protein>
    <recommendedName>
        <fullName evidence="3">EGF-like domain-containing protein</fullName>
    </recommendedName>
</protein>
<dbReference type="Pfam" id="PF02466">
    <property type="entry name" value="Tim17"/>
    <property type="match status" value="1"/>
</dbReference>
<organism evidence="1 2">
    <name type="scientific">Hevea brasiliensis</name>
    <name type="common">Para rubber tree</name>
    <name type="synonym">Siphonia brasiliensis</name>
    <dbReference type="NCBI Taxonomy" id="3981"/>
    <lineage>
        <taxon>Eukaryota</taxon>
        <taxon>Viridiplantae</taxon>
        <taxon>Streptophyta</taxon>
        <taxon>Embryophyta</taxon>
        <taxon>Tracheophyta</taxon>
        <taxon>Spermatophyta</taxon>
        <taxon>Magnoliopsida</taxon>
        <taxon>eudicotyledons</taxon>
        <taxon>Gunneridae</taxon>
        <taxon>Pentapetalae</taxon>
        <taxon>rosids</taxon>
        <taxon>fabids</taxon>
        <taxon>Malpighiales</taxon>
        <taxon>Euphorbiaceae</taxon>
        <taxon>Crotonoideae</taxon>
        <taxon>Micrandreae</taxon>
        <taxon>Hevea</taxon>
    </lineage>
</organism>
<evidence type="ECO:0000313" key="1">
    <source>
        <dbReference type="EMBL" id="KAF2287825.1"/>
    </source>
</evidence>
<dbReference type="PANTHER" id="PTHR33881">
    <property type="entry name" value="NEUROGENIC LOCUS NOTCH-LIKE PROTEIN"/>
    <property type="match status" value="1"/>
</dbReference>
<dbReference type="PANTHER" id="PTHR33881:SF10">
    <property type="entry name" value="SLIT HOMOLOG 2 PROTEIN-LIKE"/>
    <property type="match status" value="1"/>
</dbReference>
<proteinExistence type="predicted"/>
<dbReference type="Proteomes" id="UP000467840">
    <property type="component" value="Chromosome 8"/>
</dbReference>